<name>A0A2S6BXQ0_9PEZI</name>
<evidence type="ECO:0000259" key="1">
    <source>
        <dbReference type="Pfam" id="PF26640"/>
    </source>
</evidence>
<keyword evidence="3" id="KW-1185">Reference proteome</keyword>
<dbReference type="EMBL" id="PNEN01001710">
    <property type="protein sequence ID" value="PPJ52265.1"/>
    <property type="molecule type" value="Genomic_DNA"/>
</dbReference>
<feature type="domain" description="DUF8212" evidence="1">
    <location>
        <begin position="36"/>
        <end position="106"/>
    </location>
</feature>
<evidence type="ECO:0000313" key="2">
    <source>
        <dbReference type="EMBL" id="PPJ52265.1"/>
    </source>
</evidence>
<dbReference type="OrthoDB" id="3635333at2759"/>
<evidence type="ECO:0000313" key="3">
    <source>
        <dbReference type="Proteomes" id="UP000237631"/>
    </source>
</evidence>
<dbReference type="AlphaFoldDB" id="A0A2S6BXQ0"/>
<comment type="caution">
    <text evidence="2">The sequence shown here is derived from an EMBL/GenBank/DDBJ whole genome shotgun (WGS) entry which is preliminary data.</text>
</comment>
<dbReference type="PANTHER" id="PTHR10622:SF10">
    <property type="entry name" value="HET DOMAIN-CONTAINING PROTEIN"/>
    <property type="match status" value="1"/>
</dbReference>
<dbReference type="STRING" id="357750.A0A2S6BXQ0"/>
<dbReference type="PANTHER" id="PTHR10622">
    <property type="entry name" value="HET DOMAIN-CONTAINING PROTEIN"/>
    <property type="match status" value="1"/>
</dbReference>
<sequence>MSWAAQRETTKIEDQAYSLLGIFDLSLPVIYGEGEKAFERLQMEFLRTSPDQTISAWLAVANEKEGFTESYVRDRTAGDYLELFAKSPQAFEACDRVVPLKEDERAHESADNGVRFHLLSQP</sequence>
<proteinExistence type="predicted"/>
<dbReference type="Pfam" id="PF26640">
    <property type="entry name" value="DUF8212"/>
    <property type="match status" value="1"/>
</dbReference>
<accession>A0A2S6BXQ0</accession>
<organism evidence="2 3">
    <name type="scientific">Cercospora berteroae</name>
    <dbReference type="NCBI Taxonomy" id="357750"/>
    <lineage>
        <taxon>Eukaryota</taxon>
        <taxon>Fungi</taxon>
        <taxon>Dikarya</taxon>
        <taxon>Ascomycota</taxon>
        <taxon>Pezizomycotina</taxon>
        <taxon>Dothideomycetes</taxon>
        <taxon>Dothideomycetidae</taxon>
        <taxon>Mycosphaerellales</taxon>
        <taxon>Mycosphaerellaceae</taxon>
        <taxon>Cercospora</taxon>
    </lineage>
</organism>
<protein>
    <recommendedName>
        <fullName evidence="1">DUF8212 domain-containing protein</fullName>
    </recommendedName>
</protein>
<dbReference type="InterPro" id="IPR058525">
    <property type="entry name" value="DUF8212"/>
</dbReference>
<gene>
    <name evidence="2" type="ORF">CBER1_10592</name>
</gene>
<reference evidence="3" key="1">
    <citation type="journal article" date="2017" name="bioRxiv">
        <title>Conservation of a gene cluster reveals novel cercosporin biosynthetic mechanisms and extends production to the genus Colletotrichum.</title>
        <authorList>
            <person name="de Jonge R."/>
            <person name="Ebert M.K."/>
            <person name="Huitt-Roehl C.R."/>
            <person name="Pal P."/>
            <person name="Suttle J.C."/>
            <person name="Spanner R.E."/>
            <person name="Neubauer J.D."/>
            <person name="Jurick W.M.II."/>
            <person name="Stott K.A."/>
            <person name="Secor G.A."/>
            <person name="Thomma B.P.H.J."/>
            <person name="Van de Peer Y."/>
            <person name="Townsend C.A."/>
            <person name="Bolton M.D."/>
        </authorList>
    </citation>
    <scope>NUCLEOTIDE SEQUENCE [LARGE SCALE GENOMIC DNA]</scope>
    <source>
        <strain evidence="3">CBS538.71</strain>
    </source>
</reference>
<dbReference type="Proteomes" id="UP000237631">
    <property type="component" value="Unassembled WGS sequence"/>
</dbReference>